<sequence>MTRQSDESQNAIGRWEVQLRKGVLEFVILLSLSDREQYGFELISGIARRAAIDVPEGTLYPLMLRLAKDGLISSRLADGDGGAPRKYYALTSQGRELLRGMIPSWSKLAASVDSLLPGASA</sequence>
<dbReference type="Pfam" id="PF03551">
    <property type="entry name" value="PadR"/>
    <property type="match status" value="1"/>
</dbReference>
<dbReference type="PANTHER" id="PTHR33169">
    <property type="entry name" value="PADR-FAMILY TRANSCRIPTIONAL REGULATOR"/>
    <property type="match status" value="1"/>
</dbReference>
<name>A0ABN1I1G1_9SPHN</name>
<dbReference type="InterPro" id="IPR036390">
    <property type="entry name" value="WH_DNA-bd_sf"/>
</dbReference>
<accession>A0ABN1I1G1</accession>
<dbReference type="InterPro" id="IPR036388">
    <property type="entry name" value="WH-like_DNA-bd_sf"/>
</dbReference>
<dbReference type="EMBL" id="BAAAES010000025">
    <property type="protein sequence ID" value="GAA0678724.1"/>
    <property type="molecule type" value="Genomic_DNA"/>
</dbReference>
<comment type="caution">
    <text evidence="2">The sequence shown here is derived from an EMBL/GenBank/DDBJ whole genome shotgun (WGS) entry which is preliminary data.</text>
</comment>
<dbReference type="Gene3D" id="1.10.10.10">
    <property type="entry name" value="Winged helix-like DNA-binding domain superfamily/Winged helix DNA-binding domain"/>
    <property type="match status" value="1"/>
</dbReference>
<evidence type="ECO:0000313" key="3">
    <source>
        <dbReference type="Proteomes" id="UP001500238"/>
    </source>
</evidence>
<feature type="domain" description="Transcription regulator PadR N-terminal" evidence="1">
    <location>
        <begin position="28"/>
        <end position="99"/>
    </location>
</feature>
<dbReference type="SUPFAM" id="SSF46785">
    <property type="entry name" value="Winged helix' DNA-binding domain"/>
    <property type="match status" value="1"/>
</dbReference>
<evidence type="ECO:0000313" key="2">
    <source>
        <dbReference type="EMBL" id="GAA0678724.1"/>
    </source>
</evidence>
<dbReference type="Proteomes" id="UP001500238">
    <property type="component" value="Unassembled WGS sequence"/>
</dbReference>
<dbReference type="InterPro" id="IPR005149">
    <property type="entry name" value="Tscrpt_reg_PadR_N"/>
</dbReference>
<protein>
    <submittedName>
        <fullName evidence="2">PadR family transcriptional regulator</fullName>
    </submittedName>
</protein>
<reference evidence="2 3" key="1">
    <citation type="journal article" date="2019" name="Int. J. Syst. Evol. Microbiol.">
        <title>The Global Catalogue of Microorganisms (GCM) 10K type strain sequencing project: providing services to taxonomists for standard genome sequencing and annotation.</title>
        <authorList>
            <consortium name="The Broad Institute Genomics Platform"/>
            <consortium name="The Broad Institute Genome Sequencing Center for Infectious Disease"/>
            <person name="Wu L."/>
            <person name="Ma J."/>
        </authorList>
    </citation>
    <scope>NUCLEOTIDE SEQUENCE [LARGE SCALE GENOMIC DNA]</scope>
    <source>
        <strain evidence="2 3">JCM 14603</strain>
    </source>
</reference>
<evidence type="ECO:0000259" key="1">
    <source>
        <dbReference type="Pfam" id="PF03551"/>
    </source>
</evidence>
<gene>
    <name evidence="2" type="ORF">GCM10009102_34060</name>
</gene>
<proteinExistence type="predicted"/>
<dbReference type="PANTHER" id="PTHR33169:SF14">
    <property type="entry name" value="TRANSCRIPTIONAL REGULATOR RV3488"/>
    <property type="match status" value="1"/>
</dbReference>
<organism evidence="2 3">
    <name type="scientific">Sphingomonas insulae</name>
    <dbReference type="NCBI Taxonomy" id="424800"/>
    <lineage>
        <taxon>Bacteria</taxon>
        <taxon>Pseudomonadati</taxon>
        <taxon>Pseudomonadota</taxon>
        <taxon>Alphaproteobacteria</taxon>
        <taxon>Sphingomonadales</taxon>
        <taxon>Sphingomonadaceae</taxon>
        <taxon>Sphingomonas</taxon>
    </lineage>
</organism>
<keyword evidence="3" id="KW-1185">Reference proteome</keyword>
<dbReference type="InterPro" id="IPR052509">
    <property type="entry name" value="Metal_resp_DNA-bind_regulator"/>
</dbReference>